<reference evidence="1 3" key="1">
    <citation type="submission" date="2016-10" db="EMBL/GenBank/DDBJ databases">
        <title>Complete Genome Sequence of Acetogen Clostridium formicoaceticum ATCC 27076.</title>
        <authorList>
            <person name="Bao T."/>
            <person name="Cheng C."/>
            <person name="Zhao J."/>
            <person name="Yang S.-T."/>
            <person name="Wang J."/>
            <person name="Wang M."/>
        </authorList>
    </citation>
    <scope>NUCLEOTIDE SEQUENCE [LARGE SCALE GENOMIC DNA]</scope>
    <source>
        <strain evidence="1 3">ATCC 27076</strain>
    </source>
</reference>
<accession>A0AAC9RU43</accession>
<dbReference type="Proteomes" id="UP000192478">
    <property type="component" value="Chromosome"/>
</dbReference>
<name>A0AAC9RU43_9CLOT</name>
<keyword evidence="3" id="KW-1185">Reference proteome</keyword>
<dbReference type="AlphaFoldDB" id="A0AAC9RU43"/>
<evidence type="ECO:0000313" key="3">
    <source>
        <dbReference type="Proteomes" id="UP000177894"/>
    </source>
</evidence>
<evidence type="ECO:0000313" key="4">
    <source>
        <dbReference type="Proteomes" id="UP000192478"/>
    </source>
</evidence>
<protein>
    <submittedName>
        <fullName evidence="2">Uncharacterized protein</fullName>
    </submittedName>
</protein>
<evidence type="ECO:0000313" key="2">
    <source>
        <dbReference type="EMBL" id="ARE89840.1"/>
    </source>
</evidence>
<dbReference type="EMBL" id="CP017603">
    <property type="protein sequence ID" value="AOY75385.1"/>
    <property type="molecule type" value="Genomic_DNA"/>
</dbReference>
<organism evidence="2 4">
    <name type="scientific">Clostridium formicaceticum</name>
    <dbReference type="NCBI Taxonomy" id="1497"/>
    <lineage>
        <taxon>Bacteria</taxon>
        <taxon>Bacillati</taxon>
        <taxon>Bacillota</taxon>
        <taxon>Clostridia</taxon>
        <taxon>Eubacteriales</taxon>
        <taxon>Clostridiaceae</taxon>
        <taxon>Clostridium</taxon>
    </lineage>
</organism>
<dbReference type="Proteomes" id="UP000177894">
    <property type="component" value="Chromosome"/>
</dbReference>
<reference evidence="2 4" key="2">
    <citation type="submission" date="2017-03" db="EMBL/GenBank/DDBJ databases">
        <title>Complete sequence of Clostridium formicaceticum DSM 92.</title>
        <authorList>
            <person name="Poehlein A."/>
            <person name="Karl M."/>
            <person name="Bengelsdorf F.R."/>
            <person name="Duerre P."/>
            <person name="Daniel R."/>
        </authorList>
    </citation>
    <scope>NUCLEOTIDE SEQUENCE [LARGE SCALE GENOMIC DNA]</scope>
    <source>
        <strain evidence="2 4">DSM 92</strain>
    </source>
</reference>
<evidence type="ECO:0000313" key="1">
    <source>
        <dbReference type="EMBL" id="AOY75385.1"/>
    </source>
</evidence>
<dbReference type="EMBL" id="CP020559">
    <property type="protein sequence ID" value="ARE89840.1"/>
    <property type="molecule type" value="Genomic_DNA"/>
</dbReference>
<dbReference type="KEGG" id="cfm:BJL90_05400"/>
<dbReference type="RefSeq" id="WP_070965039.1">
    <property type="nucleotide sequence ID" value="NZ_CP017603.1"/>
</dbReference>
<sequence length="186" mass="21974">METITLLKGKEIEKEIILTEGIIDVYINGVLKEEPMPHFRLGSYVHKLIPLKMFLIKNGIREAVKKKNTIKIITNNNHIVEIKPQRKRYLYKEEVILELVELSSKGRLRIKEEIKKRIGLEYIEKTEEYDNDKRIQVRSIDLHEAISILNSLFIVPNETVCFELDDKSIKFRVQLFVEYTIYAEEV</sequence>
<gene>
    <name evidence="1" type="ORF">BJL90_05400</name>
    <name evidence="2" type="ORF">CLFO_43230</name>
</gene>
<proteinExistence type="predicted"/>